<feature type="region of interest" description="Disordered" evidence="1">
    <location>
        <begin position="73"/>
        <end position="114"/>
    </location>
</feature>
<keyword evidence="3" id="KW-1185">Reference proteome</keyword>
<feature type="compositionally biased region" description="Low complexity" evidence="1">
    <location>
        <begin position="276"/>
        <end position="289"/>
    </location>
</feature>
<organism evidence="2 3">
    <name type="scientific">Tulasnella calospora MUT 4182</name>
    <dbReference type="NCBI Taxonomy" id="1051891"/>
    <lineage>
        <taxon>Eukaryota</taxon>
        <taxon>Fungi</taxon>
        <taxon>Dikarya</taxon>
        <taxon>Basidiomycota</taxon>
        <taxon>Agaricomycotina</taxon>
        <taxon>Agaricomycetes</taxon>
        <taxon>Cantharellales</taxon>
        <taxon>Tulasnellaceae</taxon>
        <taxon>Tulasnella</taxon>
    </lineage>
</organism>
<evidence type="ECO:0000256" key="1">
    <source>
        <dbReference type="SAM" id="MobiDB-lite"/>
    </source>
</evidence>
<accession>A0A0C3KLG7</accession>
<reference evidence="2 3" key="1">
    <citation type="submission" date="2014-04" db="EMBL/GenBank/DDBJ databases">
        <authorList>
            <consortium name="DOE Joint Genome Institute"/>
            <person name="Kuo A."/>
            <person name="Girlanda M."/>
            <person name="Perotto S."/>
            <person name="Kohler A."/>
            <person name="Nagy L.G."/>
            <person name="Floudas D."/>
            <person name="Copeland A."/>
            <person name="Barry K.W."/>
            <person name="Cichocki N."/>
            <person name="Veneault-Fourrey C."/>
            <person name="LaButti K."/>
            <person name="Lindquist E.A."/>
            <person name="Lipzen A."/>
            <person name="Lundell T."/>
            <person name="Morin E."/>
            <person name="Murat C."/>
            <person name="Sun H."/>
            <person name="Tunlid A."/>
            <person name="Henrissat B."/>
            <person name="Grigoriev I.V."/>
            <person name="Hibbett D.S."/>
            <person name="Martin F."/>
            <person name="Nordberg H.P."/>
            <person name="Cantor M.N."/>
            <person name="Hua S.X."/>
        </authorList>
    </citation>
    <scope>NUCLEOTIDE SEQUENCE [LARGE SCALE GENOMIC DNA]</scope>
    <source>
        <strain evidence="2 3">MUT 4182</strain>
    </source>
</reference>
<evidence type="ECO:0000313" key="2">
    <source>
        <dbReference type="EMBL" id="KIO22238.1"/>
    </source>
</evidence>
<protein>
    <submittedName>
        <fullName evidence="2">Uncharacterized protein</fullName>
    </submittedName>
</protein>
<dbReference type="Proteomes" id="UP000054248">
    <property type="component" value="Unassembled WGS sequence"/>
</dbReference>
<dbReference type="EMBL" id="KN823115">
    <property type="protein sequence ID" value="KIO22238.1"/>
    <property type="molecule type" value="Genomic_DNA"/>
</dbReference>
<dbReference type="AlphaFoldDB" id="A0A0C3KLG7"/>
<name>A0A0C3KLG7_9AGAM</name>
<feature type="compositionally biased region" description="Low complexity" evidence="1">
    <location>
        <begin position="223"/>
        <end position="246"/>
    </location>
</feature>
<proteinExistence type="predicted"/>
<feature type="compositionally biased region" description="Polar residues" evidence="1">
    <location>
        <begin position="102"/>
        <end position="114"/>
    </location>
</feature>
<gene>
    <name evidence="2" type="ORF">M407DRAFT_28251</name>
</gene>
<feature type="region of interest" description="Disordered" evidence="1">
    <location>
        <begin position="215"/>
        <end position="289"/>
    </location>
</feature>
<evidence type="ECO:0000313" key="3">
    <source>
        <dbReference type="Proteomes" id="UP000054248"/>
    </source>
</evidence>
<reference evidence="3" key="2">
    <citation type="submission" date="2015-01" db="EMBL/GenBank/DDBJ databases">
        <title>Evolutionary Origins and Diversification of the Mycorrhizal Mutualists.</title>
        <authorList>
            <consortium name="DOE Joint Genome Institute"/>
            <consortium name="Mycorrhizal Genomics Consortium"/>
            <person name="Kohler A."/>
            <person name="Kuo A."/>
            <person name="Nagy L.G."/>
            <person name="Floudas D."/>
            <person name="Copeland A."/>
            <person name="Barry K.W."/>
            <person name="Cichocki N."/>
            <person name="Veneault-Fourrey C."/>
            <person name="LaButti K."/>
            <person name="Lindquist E.A."/>
            <person name="Lipzen A."/>
            <person name="Lundell T."/>
            <person name="Morin E."/>
            <person name="Murat C."/>
            <person name="Riley R."/>
            <person name="Ohm R."/>
            <person name="Sun H."/>
            <person name="Tunlid A."/>
            <person name="Henrissat B."/>
            <person name="Grigoriev I.V."/>
            <person name="Hibbett D.S."/>
            <person name="Martin F."/>
        </authorList>
    </citation>
    <scope>NUCLEOTIDE SEQUENCE [LARGE SCALE GENOMIC DNA]</scope>
    <source>
        <strain evidence="3">MUT 4182</strain>
    </source>
</reference>
<feature type="compositionally biased region" description="Basic and acidic residues" evidence="1">
    <location>
        <begin position="85"/>
        <end position="95"/>
    </location>
</feature>
<dbReference type="HOGENOM" id="CLU_592108_0_0_1"/>
<sequence>MSRSQALTVYRFQESTTNCSELLSYGIVWIRFVVFEYQQIFPPGRRFVQNDMLEPPSPLLNYEASETMVTYHRAPSPARSITDPGPHRQFRDRSKTPLGREASNTQNRRSAVSNPVIQQDLAGFDVPKQAPENGPEPDILSDFNSVEDCCRFVRDVRSVALRRRLNQDKRWMAEYAGTRLEGKAMIWHELELDDATRSNWDKLQQAILERARGVYANSPPPFSSNQSVSTTSSARNARSRSGSQNSTFLQGPDAPLVDSPASDASPAGTSYSSMMGSRRTGSASSHSSSGRLLLRDYTGVVHYVGVSVSLYGLFKRTSEEHEALYVKVDRDRGKLYLQNSQSRGRTLGITWDIEKDCTPHLGKGSKDRAYLVYLDHNHKSSGQGWTLAGPSKDAIWRVYADNSVHPVWTDENGVNHELQVVVKAESFRMWHLDTISLVTDAEAFMKDHSDYIRSHLVLDPQV</sequence>
<dbReference type="OrthoDB" id="3194731at2759"/>